<organism evidence="1 2">
    <name type="scientific">Vreelandella sulfidaeris</name>
    <dbReference type="NCBI Taxonomy" id="115553"/>
    <lineage>
        <taxon>Bacteria</taxon>
        <taxon>Pseudomonadati</taxon>
        <taxon>Pseudomonadota</taxon>
        <taxon>Gammaproteobacteria</taxon>
        <taxon>Oceanospirillales</taxon>
        <taxon>Halomonadaceae</taxon>
        <taxon>Vreelandella</taxon>
    </lineage>
</organism>
<name>A0A455UFM1_9GAMM</name>
<gene>
    <name evidence="1" type="ORF">HSBAA_62010</name>
</gene>
<sequence>MLCTTRFSRGKQFELIALRELSEVLDNKLFCPVIEPVRDKYKPSEEDAGSAF</sequence>
<dbReference type="EMBL" id="AP019514">
    <property type="protein sequence ID" value="BBI64895.1"/>
    <property type="molecule type" value="Genomic_DNA"/>
</dbReference>
<dbReference type="Proteomes" id="UP000320231">
    <property type="component" value="Chromosome"/>
</dbReference>
<evidence type="ECO:0000313" key="1">
    <source>
        <dbReference type="EMBL" id="BBI64895.1"/>
    </source>
</evidence>
<dbReference type="KEGG" id="hsr:HSBAA_62010"/>
<evidence type="ECO:0000313" key="2">
    <source>
        <dbReference type="Proteomes" id="UP000320231"/>
    </source>
</evidence>
<proteinExistence type="predicted"/>
<reference evidence="1 2" key="1">
    <citation type="journal article" date="2019" name="Microbiol. Resour. Announc.">
        <title>Complete Genome Sequence of Halomonas sulfidaeris Strain Esulfide1 Isolated from a Metal Sulfide Rock at a Depth of 2,200 Meters, Obtained Using Nanopore Sequencing.</title>
        <authorList>
            <person name="Saito M."/>
            <person name="Nishigata A."/>
            <person name="Galipon J."/>
            <person name="Arakawa K."/>
        </authorList>
    </citation>
    <scope>NUCLEOTIDE SEQUENCE [LARGE SCALE GENOMIC DNA]</scope>
    <source>
        <strain evidence="1 2">ATCC BAA-803</strain>
    </source>
</reference>
<dbReference type="AlphaFoldDB" id="A0A455UFM1"/>
<protein>
    <submittedName>
        <fullName evidence="1">Uncharacterized protein</fullName>
    </submittedName>
</protein>
<accession>A0A455UFM1</accession>